<name>A0A2G1UPA2_9GAMM</name>
<keyword evidence="4" id="KW-1185">Reference proteome</keyword>
<evidence type="ECO:0000313" key="4">
    <source>
        <dbReference type="Proteomes" id="UP000231409"/>
    </source>
</evidence>
<dbReference type="RefSeq" id="WP_099613501.1">
    <property type="nucleotide sequence ID" value="NZ_KZ319368.1"/>
</dbReference>
<proteinExistence type="predicted"/>
<keyword evidence="1" id="KW-0472">Membrane</keyword>
<dbReference type="EMBL" id="NTFH01000004">
    <property type="protein sequence ID" value="PHQ16337.1"/>
    <property type="molecule type" value="Genomic_DNA"/>
</dbReference>
<organism evidence="3 4">
    <name type="scientific">Marinobacter profundi</name>
    <dbReference type="NCBI Taxonomy" id="2666256"/>
    <lineage>
        <taxon>Bacteria</taxon>
        <taxon>Pseudomonadati</taxon>
        <taxon>Pseudomonadota</taxon>
        <taxon>Gammaproteobacteria</taxon>
        <taxon>Pseudomonadales</taxon>
        <taxon>Marinobacteraceae</taxon>
        <taxon>Marinobacter</taxon>
    </lineage>
</organism>
<keyword evidence="1" id="KW-1133">Transmembrane helix</keyword>
<feature type="domain" description="Urease accessory protein UreH-like transmembrane" evidence="2">
    <location>
        <begin position="12"/>
        <end position="219"/>
    </location>
</feature>
<evidence type="ECO:0000256" key="1">
    <source>
        <dbReference type="SAM" id="Phobius"/>
    </source>
</evidence>
<feature type="transmembrane region" description="Helical" evidence="1">
    <location>
        <begin position="208"/>
        <end position="227"/>
    </location>
</feature>
<keyword evidence="1" id="KW-0812">Transmembrane</keyword>
<dbReference type="PANTHER" id="PTHR42208">
    <property type="entry name" value="HEAVY METAL TRANSPORTER-RELATED"/>
    <property type="match status" value="1"/>
</dbReference>
<feature type="transmembrane region" description="Helical" evidence="1">
    <location>
        <begin position="87"/>
        <end position="107"/>
    </location>
</feature>
<dbReference type="Proteomes" id="UP000231409">
    <property type="component" value="Unassembled WGS sequence"/>
</dbReference>
<dbReference type="Pfam" id="PF13386">
    <property type="entry name" value="DsbD_2"/>
    <property type="match status" value="1"/>
</dbReference>
<feature type="transmembrane region" description="Helical" evidence="1">
    <location>
        <begin position="140"/>
        <end position="164"/>
    </location>
</feature>
<feature type="transmembrane region" description="Helical" evidence="1">
    <location>
        <begin position="12"/>
        <end position="38"/>
    </location>
</feature>
<dbReference type="InterPro" id="IPR039447">
    <property type="entry name" value="UreH-like_TM_dom"/>
</dbReference>
<feature type="transmembrane region" description="Helical" evidence="1">
    <location>
        <begin position="50"/>
        <end position="75"/>
    </location>
</feature>
<reference evidence="3 4" key="1">
    <citation type="submission" date="2017-09" db="EMBL/GenBank/DDBJ databases">
        <title>The draft genome sequences of Marinobacter sp. PWS21.</title>
        <authorList>
            <person name="Cao J."/>
        </authorList>
    </citation>
    <scope>NUCLEOTIDE SEQUENCE [LARGE SCALE GENOMIC DNA]</scope>
    <source>
        <strain evidence="3 4">PWS21</strain>
    </source>
</reference>
<comment type="caution">
    <text evidence="3">The sequence shown here is derived from an EMBL/GenBank/DDBJ whole genome shotgun (WGS) entry which is preliminary data.</text>
</comment>
<gene>
    <name evidence="3" type="ORF">CLH61_04460</name>
</gene>
<evidence type="ECO:0000259" key="2">
    <source>
        <dbReference type="Pfam" id="PF13386"/>
    </source>
</evidence>
<evidence type="ECO:0000313" key="3">
    <source>
        <dbReference type="EMBL" id="PHQ16337.1"/>
    </source>
</evidence>
<feature type="transmembrane region" description="Helical" evidence="1">
    <location>
        <begin position="176"/>
        <end position="196"/>
    </location>
</feature>
<dbReference type="AlphaFoldDB" id="A0A2G1UPA2"/>
<sequence>MSGELYLGYSSAFLIGLLGSTHCLGMCGGISASLSMTLPVGRGFRWRQSLLLLAFNGGRIASYVLLATAIALLSTNAAAQWTQLAPLFRTLAGVLLILMGLSMGQWWHGIQKVEKLGAPVWQRLAPVTRRFIPVHRASQALALGALWGWLPCGLVYSTLGWAALQPTVASAATTMLFFGLGTLPAMLATGYAAGAIRQLRGSPWFRKLSGALLIVFGIWTLPLMMLLSTNHNL</sequence>
<accession>A0A2G1UPA2</accession>
<dbReference type="PANTHER" id="PTHR42208:SF1">
    <property type="entry name" value="HEAVY METAL TRANSPORTER"/>
    <property type="match status" value="1"/>
</dbReference>
<protein>
    <submittedName>
        <fullName evidence="3">Cytochrome biogenesis protein</fullName>
    </submittedName>
</protein>